<dbReference type="EMBL" id="JABXBU010000030">
    <property type="protein sequence ID" value="KAF8785652.1"/>
    <property type="molecule type" value="Genomic_DNA"/>
</dbReference>
<proteinExistence type="predicted"/>
<protein>
    <submittedName>
        <fullName evidence="1">Uncharacterized protein</fullName>
    </submittedName>
</protein>
<dbReference type="Proteomes" id="UP000807504">
    <property type="component" value="Unassembled WGS sequence"/>
</dbReference>
<evidence type="ECO:0000313" key="1">
    <source>
        <dbReference type="EMBL" id="KAF8785652.1"/>
    </source>
</evidence>
<reference evidence="1" key="1">
    <citation type="journal article" date="2020" name="bioRxiv">
        <title>Chromosome-level reference genome of the European wasp spider Argiope bruennichi: a resource for studies on range expansion and evolutionary adaptation.</title>
        <authorList>
            <person name="Sheffer M.M."/>
            <person name="Hoppe A."/>
            <person name="Krehenwinkel H."/>
            <person name="Uhl G."/>
            <person name="Kuss A.W."/>
            <person name="Jensen L."/>
            <person name="Jensen C."/>
            <person name="Gillespie R.G."/>
            <person name="Hoff K.J."/>
            <person name="Prost S."/>
        </authorList>
    </citation>
    <scope>NUCLEOTIDE SEQUENCE</scope>
</reference>
<dbReference type="AlphaFoldDB" id="A0A8T0F5G4"/>
<organism evidence="1 2">
    <name type="scientific">Argiope bruennichi</name>
    <name type="common">Wasp spider</name>
    <name type="synonym">Aranea bruennichi</name>
    <dbReference type="NCBI Taxonomy" id="94029"/>
    <lineage>
        <taxon>Eukaryota</taxon>
        <taxon>Metazoa</taxon>
        <taxon>Ecdysozoa</taxon>
        <taxon>Arthropoda</taxon>
        <taxon>Chelicerata</taxon>
        <taxon>Arachnida</taxon>
        <taxon>Araneae</taxon>
        <taxon>Araneomorphae</taxon>
        <taxon>Entelegynae</taxon>
        <taxon>Araneoidea</taxon>
        <taxon>Araneidae</taxon>
        <taxon>Argiope</taxon>
    </lineage>
</organism>
<keyword evidence="2" id="KW-1185">Reference proteome</keyword>
<reference evidence="1" key="2">
    <citation type="submission" date="2020-06" db="EMBL/GenBank/DDBJ databases">
        <authorList>
            <person name="Sheffer M."/>
        </authorList>
    </citation>
    <scope>NUCLEOTIDE SEQUENCE</scope>
</reference>
<comment type="caution">
    <text evidence="1">The sequence shown here is derived from an EMBL/GenBank/DDBJ whole genome shotgun (WGS) entry which is preliminary data.</text>
</comment>
<gene>
    <name evidence="1" type="ORF">HNY73_011167</name>
</gene>
<sequence>MWESKICYELIREKPYKTPCGCSFHEECWNEEIEQEDTKRCYQYNAYIAKQLDFPVHDLFTQLDDMQCIYCNWKLVKKISFTLDSIRLRFVFNHHCNFCYINCSYMIKSSNIPLTIKEILSDLKPYDGSFSNRGKRIYGDSAKPYNKYEYLYCKRCNNQVMFENEDIESMNPDDPILPKPCNYSSSFRCNNLTYGTLLDCTY</sequence>
<name>A0A8T0F5G4_ARGBR</name>
<accession>A0A8T0F5G4</accession>
<evidence type="ECO:0000313" key="2">
    <source>
        <dbReference type="Proteomes" id="UP000807504"/>
    </source>
</evidence>